<organism evidence="1">
    <name type="scientific">marine metagenome</name>
    <dbReference type="NCBI Taxonomy" id="408172"/>
    <lineage>
        <taxon>unclassified sequences</taxon>
        <taxon>metagenomes</taxon>
        <taxon>ecological metagenomes</taxon>
    </lineage>
</organism>
<accession>A0A382DF27</accession>
<reference evidence="1" key="1">
    <citation type="submission" date="2018-05" db="EMBL/GenBank/DDBJ databases">
        <authorList>
            <person name="Lanie J.A."/>
            <person name="Ng W.-L."/>
            <person name="Kazmierczak K.M."/>
            <person name="Andrzejewski T.M."/>
            <person name="Davidsen T.M."/>
            <person name="Wayne K.J."/>
            <person name="Tettelin H."/>
            <person name="Glass J.I."/>
            <person name="Rusch D."/>
            <person name="Podicherti R."/>
            <person name="Tsui H.-C.T."/>
            <person name="Winkler M.E."/>
        </authorList>
    </citation>
    <scope>NUCLEOTIDE SEQUENCE</scope>
</reference>
<name>A0A382DF27_9ZZZZ</name>
<dbReference type="EMBL" id="UINC01039112">
    <property type="protein sequence ID" value="SVB37106.1"/>
    <property type="molecule type" value="Genomic_DNA"/>
</dbReference>
<sequence>MNRKPLNRGAFWVARAGIEPATQGFSVLCSTS</sequence>
<dbReference type="AlphaFoldDB" id="A0A382DF27"/>
<gene>
    <name evidence="1" type="ORF">METZ01_LOCUS189960</name>
</gene>
<protein>
    <submittedName>
        <fullName evidence="1">Uncharacterized protein</fullName>
    </submittedName>
</protein>
<proteinExistence type="predicted"/>
<evidence type="ECO:0000313" key="1">
    <source>
        <dbReference type="EMBL" id="SVB37106.1"/>
    </source>
</evidence>